<evidence type="ECO:0000256" key="3">
    <source>
        <dbReference type="ARBA" id="ARBA00022454"/>
    </source>
</evidence>
<dbReference type="PROSITE" id="PS50815">
    <property type="entry name" value="HORMA"/>
    <property type="match status" value="1"/>
</dbReference>
<dbReference type="PANTHER" id="PTHR48225:SF7">
    <property type="entry name" value="MEIOSIS-SPECIFIC PROTEIN HOP1"/>
    <property type="match status" value="1"/>
</dbReference>
<dbReference type="GO" id="GO:0051321">
    <property type="term" value="P:meiotic cell cycle"/>
    <property type="evidence" value="ECO:0007669"/>
    <property type="project" value="UniProtKB-KW"/>
</dbReference>
<name>A0A2P6U130_CHLSO</name>
<protein>
    <submittedName>
        <fullName evidence="8">Homologous pairing</fullName>
    </submittedName>
</protein>
<evidence type="ECO:0000256" key="4">
    <source>
        <dbReference type="ARBA" id="ARBA00023242"/>
    </source>
</evidence>
<keyword evidence="3" id="KW-0158">Chromosome</keyword>
<dbReference type="SUPFAM" id="SSF56019">
    <property type="entry name" value="The spindle assembly checkpoint protein mad2"/>
    <property type="match status" value="1"/>
</dbReference>
<dbReference type="InterPro" id="IPR051294">
    <property type="entry name" value="HORMA_MeioticProgression"/>
</dbReference>
<evidence type="ECO:0000259" key="7">
    <source>
        <dbReference type="PROSITE" id="PS50815"/>
    </source>
</evidence>
<dbReference type="EMBL" id="LHPG02000003">
    <property type="protein sequence ID" value="PRW60008.1"/>
    <property type="molecule type" value="Genomic_DNA"/>
</dbReference>
<gene>
    <name evidence="8" type="ORF">C2E21_1678</name>
</gene>
<feature type="region of interest" description="Disordered" evidence="6">
    <location>
        <begin position="247"/>
        <end position="316"/>
    </location>
</feature>
<organism evidence="8 9">
    <name type="scientific">Chlorella sorokiniana</name>
    <name type="common">Freshwater green alga</name>
    <dbReference type="NCBI Taxonomy" id="3076"/>
    <lineage>
        <taxon>Eukaryota</taxon>
        <taxon>Viridiplantae</taxon>
        <taxon>Chlorophyta</taxon>
        <taxon>core chlorophytes</taxon>
        <taxon>Trebouxiophyceae</taxon>
        <taxon>Chlorellales</taxon>
        <taxon>Chlorellaceae</taxon>
        <taxon>Chlorella clade</taxon>
        <taxon>Chlorella</taxon>
    </lineage>
</organism>
<feature type="region of interest" description="Disordered" evidence="6">
    <location>
        <begin position="427"/>
        <end position="511"/>
    </location>
</feature>
<feature type="compositionally biased region" description="Low complexity" evidence="6">
    <location>
        <begin position="251"/>
        <end position="270"/>
    </location>
</feature>
<keyword evidence="9" id="KW-1185">Reference proteome</keyword>
<evidence type="ECO:0000313" key="8">
    <source>
        <dbReference type="EMBL" id="PRW60008.1"/>
    </source>
</evidence>
<feature type="compositionally biased region" description="Basic and acidic residues" evidence="6">
    <location>
        <begin position="285"/>
        <end position="296"/>
    </location>
</feature>
<sequence>MAKQAQAQEQRQEAMTSQESMQLVSALLRVACYHLTYLRGLFPDENFKAVEMRNLDNMNIKMLMGKDEEAQRLVHWLDGGVNDALERRYLKKLFFGISKDPEGKDLLEEYVFSFSYDEDGGVHMATGGSSKQRSFGAKGPTLEAVKYQVVRLMRMLVEITNTLEKITYTEDTPDEYEPPMFGPAADGGVGCFSRMPFVMEVGKVDAKHIKVGLAVKTILDNVEDGWEEGDVPVADDNSALMLADETAAGEATTRAPSAPSRPAASDAGGFSCMGGGSRAGGHSGEVSHRQQAKLEDMGEESSGQAPAPGAPLTKAQQRELGSVRSWLLTRPQDEVHVIDCLARFAAISTEAIEAYVQVLQAEGLLVPTTQDDCWQVMKSHKQASASAPRNQGAAEEAVMTAAMQRLAVAPADSLHGGMHNVPGSECTVSRAAPKRKGAEPASDPEDEVEAAAQLGFLDATQASGLQRGRGKASYVRDPIDQTAKRRRVAAKPAAAAPAPAAPVRRSSRPRK</sequence>
<dbReference type="OrthoDB" id="1928087at2759"/>
<dbReference type="Gene3D" id="3.30.900.10">
    <property type="entry name" value="HORMA domain"/>
    <property type="match status" value="1"/>
</dbReference>
<feature type="compositionally biased region" description="Gly residues" evidence="6">
    <location>
        <begin position="271"/>
        <end position="283"/>
    </location>
</feature>
<evidence type="ECO:0000313" key="9">
    <source>
        <dbReference type="Proteomes" id="UP000239899"/>
    </source>
</evidence>
<comment type="subcellular location">
    <subcellularLocation>
        <location evidence="2">Chromosome</location>
    </subcellularLocation>
    <subcellularLocation>
        <location evidence="1">Nucleus</location>
    </subcellularLocation>
</comment>
<dbReference type="InterPro" id="IPR003511">
    <property type="entry name" value="HORMA_dom"/>
</dbReference>
<evidence type="ECO:0000256" key="5">
    <source>
        <dbReference type="ARBA" id="ARBA00023254"/>
    </source>
</evidence>
<keyword evidence="5" id="KW-0469">Meiosis</keyword>
<dbReference type="GO" id="GO:0005694">
    <property type="term" value="C:chromosome"/>
    <property type="evidence" value="ECO:0007669"/>
    <property type="project" value="UniProtKB-SubCell"/>
</dbReference>
<evidence type="ECO:0000256" key="1">
    <source>
        <dbReference type="ARBA" id="ARBA00004123"/>
    </source>
</evidence>
<dbReference type="Proteomes" id="UP000239899">
    <property type="component" value="Unassembled WGS sequence"/>
</dbReference>
<feature type="domain" description="HORMA" evidence="7">
    <location>
        <begin position="18"/>
        <end position="215"/>
    </location>
</feature>
<dbReference type="AlphaFoldDB" id="A0A2P6U130"/>
<dbReference type="InterPro" id="IPR036570">
    <property type="entry name" value="HORMA_dom_sf"/>
</dbReference>
<accession>A0A2P6U130</accession>
<keyword evidence="4" id="KW-0539">Nucleus</keyword>
<reference evidence="8 9" key="1">
    <citation type="journal article" date="2018" name="Plant J.">
        <title>Genome sequences of Chlorella sorokiniana UTEX 1602 and Micractinium conductrix SAG 241.80: implications to maltose excretion by a green alga.</title>
        <authorList>
            <person name="Arriola M.B."/>
            <person name="Velmurugan N."/>
            <person name="Zhang Y."/>
            <person name="Plunkett M.H."/>
            <person name="Hondzo H."/>
            <person name="Barney B.M."/>
        </authorList>
    </citation>
    <scope>NUCLEOTIDE SEQUENCE [LARGE SCALE GENOMIC DNA]</scope>
    <source>
        <strain evidence="9">UTEX 1602</strain>
    </source>
</reference>
<dbReference type="PANTHER" id="PTHR48225">
    <property type="entry name" value="HORMA DOMAIN-CONTAINING PROTEIN 1"/>
    <property type="match status" value="1"/>
</dbReference>
<evidence type="ECO:0000256" key="2">
    <source>
        <dbReference type="ARBA" id="ARBA00004286"/>
    </source>
</evidence>
<proteinExistence type="predicted"/>
<dbReference type="STRING" id="3076.A0A2P6U130"/>
<evidence type="ECO:0000256" key="6">
    <source>
        <dbReference type="SAM" id="MobiDB-lite"/>
    </source>
</evidence>
<comment type="caution">
    <text evidence="8">The sequence shown here is derived from an EMBL/GenBank/DDBJ whole genome shotgun (WGS) entry which is preliminary data.</text>
</comment>
<dbReference type="Pfam" id="PF02301">
    <property type="entry name" value="HORMA"/>
    <property type="match status" value="1"/>
</dbReference>
<feature type="compositionally biased region" description="Low complexity" evidence="6">
    <location>
        <begin position="490"/>
        <end position="504"/>
    </location>
</feature>
<dbReference type="GO" id="GO:0005634">
    <property type="term" value="C:nucleus"/>
    <property type="evidence" value="ECO:0007669"/>
    <property type="project" value="UniProtKB-SubCell"/>
</dbReference>